<evidence type="ECO:0000259" key="2">
    <source>
        <dbReference type="PROSITE" id="PS50106"/>
    </source>
</evidence>
<feature type="compositionally biased region" description="Low complexity" evidence="1">
    <location>
        <begin position="440"/>
        <end position="453"/>
    </location>
</feature>
<feature type="region of interest" description="Disordered" evidence="1">
    <location>
        <begin position="385"/>
        <end position="469"/>
    </location>
</feature>
<feature type="compositionally biased region" description="Pro residues" evidence="1">
    <location>
        <begin position="58"/>
        <end position="71"/>
    </location>
</feature>
<feature type="domain" description="PDZ" evidence="2">
    <location>
        <begin position="95"/>
        <end position="175"/>
    </location>
</feature>
<feature type="region of interest" description="Disordered" evidence="1">
    <location>
        <begin position="1"/>
        <end position="71"/>
    </location>
</feature>
<evidence type="ECO:0000256" key="1">
    <source>
        <dbReference type="SAM" id="MobiDB-lite"/>
    </source>
</evidence>
<proteinExistence type="predicted"/>
<reference evidence="3" key="1">
    <citation type="submission" date="2021-01" db="EMBL/GenBank/DDBJ databases">
        <authorList>
            <person name="Corre E."/>
            <person name="Pelletier E."/>
            <person name="Niang G."/>
            <person name="Scheremetjew M."/>
            <person name="Finn R."/>
            <person name="Kale V."/>
            <person name="Holt S."/>
            <person name="Cochrane G."/>
            <person name="Meng A."/>
            <person name="Brown T."/>
            <person name="Cohen L."/>
        </authorList>
    </citation>
    <scope>NUCLEOTIDE SEQUENCE</scope>
    <source>
        <strain evidence="3">RCC1130</strain>
    </source>
</reference>
<protein>
    <recommendedName>
        <fullName evidence="2">PDZ domain-containing protein</fullName>
    </recommendedName>
</protein>
<dbReference type="InterPro" id="IPR001478">
    <property type="entry name" value="PDZ"/>
</dbReference>
<accession>A0A7S0J4V3</accession>
<dbReference type="AlphaFoldDB" id="A0A7S0J4V3"/>
<dbReference type="EMBL" id="HBER01031259">
    <property type="protein sequence ID" value="CAD8540433.1"/>
    <property type="molecule type" value="Transcribed_RNA"/>
</dbReference>
<feature type="region of interest" description="Disordered" evidence="1">
    <location>
        <begin position="689"/>
        <end position="775"/>
    </location>
</feature>
<feature type="compositionally biased region" description="Pro residues" evidence="1">
    <location>
        <begin position="748"/>
        <end position="759"/>
    </location>
</feature>
<dbReference type="InterPro" id="IPR036034">
    <property type="entry name" value="PDZ_sf"/>
</dbReference>
<dbReference type="Gene3D" id="2.30.42.10">
    <property type="match status" value="1"/>
</dbReference>
<sequence>MAPLSWASAVGSKPAPPPKAKAVPAPAPAATAQHPRENGIAPATAMEGKNSQSLPNGIPAPAPARAPAPSPAVPVPVVRRAPPPQYEPAPNEIMRVTLLKEKADDKLGIWLSGSASERPRVTKLSPGKIAALSGSIFVDDVFLKVNGRHALGHENTTSILKAATGYVRIELYRVKLPAQDGSSVIEALTDASTAVEGEGTAPAVAASEPNMTAPAPRPNAWTNPSRAAAARPAASEAAASPAPAAAAVAAAADAAASAVAPAASPPASAVVLVPPAPSPAAAPSTATVAAPAAPAAAPAAAAVSVAAVAPAAVTPMAVAASPAAPVAAPVPSIPAPVPAPAATRAPAWHNPTATAVAVGAPLPQQSTQQSMPQSNATAEVDVVPPRASHKEGHDSSNSADGAGADASSATAVETPPGRGGRSSNKEMRGNDTQQPRTKKGQPATQNAAQNANTRGGGNNQHGSAHGCAGGSRSVVGGDIGAHCGAPSNGIAPASSSAAGGAEMGLPQQMPHHACGQVPAPGAGMVFRPGYAAGQMPVQSKPQPLHTELMLINGDDRVRSHREALKHRLQMSGGMALEELEHAVRMMLLSGRFSGTQGIPETMLIEFLPQKFIMPPSPFRTIAEMSACLPWLLRVHQAMQFISQMPNGLMTVQRLICPAASPENGGLAAEGGVLAVDWMMIEQVMSRPEMPREEMFRPGMAGDPRFPRGAMMRNETGADGAPAPEGDLVAKGQQSQQMQMQQPTQQGGQPPPPSAPPPFGPKQAQGAKLAPAPAAP</sequence>
<organism evidence="3">
    <name type="scientific">Calcidiscus leptoporus</name>
    <dbReference type="NCBI Taxonomy" id="127549"/>
    <lineage>
        <taxon>Eukaryota</taxon>
        <taxon>Haptista</taxon>
        <taxon>Haptophyta</taxon>
        <taxon>Prymnesiophyceae</taxon>
        <taxon>Coccolithales</taxon>
        <taxon>Calcidiscaceae</taxon>
        <taxon>Calcidiscus</taxon>
    </lineage>
</organism>
<feature type="compositionally biased region" description="Low complexity" evidence="1">
    <location>
        <begin position="760"/>
        <end position="775"/>
    </location>
</feature>
<feature type="compositionally biased region" description="Low complexity" evidence="1">
    <location>
        <begin position="224"/>
        <end position="234"/>
    </location>
</feature>
<feature type="compositionally biased region" description="Low complexity" evidence="1">
    <location>
        <begin position="395"/>
        <end position="409"/>
    </location>
</feature>
<gene>
    <name evidence="3" type="ORF">CLEP1334_LOCUS15716</name>
</gene>
<dbReference type="SUPFAM" id="SSF50156">
    <property type="entry name" value="PDZ domain-like"/>
    <property type="match status" value="1"/>
</dbReference>
<name>A0A7S0J4V3_9EUKA</name>
<dbReference type="PROSITE" id="PS50106">
    <property type="entry name" value="PDZ"/>
    <property type="match status" value="1"/>
</dbReference>
<feature type="compositionally biased region" description="Low complexity" evidence="1">
    <location>
        <begin position="729"/>
        <end position="747"/>
    </location>
</feature>
<evidence type="ECO:0000313" key="3">
    <source>
        <dbReference type="EMBL" id="CAD8540433.1"/>
    </source>
</evidence>
<feature type="region of interest" description="Disordered" evidence="1">
    <location>
        <begin position="196"/>
        <end position="234"/>
    </location>
</feature>
<feature type="compositionally biased region" description="Low complexity" evidence="1">
    <location>
        <begin position="20"/>
        <end position="30"/>
    </location>
</feature>